<evidence type="ECO:0000256" key="5">
    <source>
        <dbReference type="ARBA" id="ARBA00022989"/>
    </source>
</evidence>
<comment type="similarity">
    <text evidence="7">Belongs to the binding-protein-dependent transport system permease family.</text>
</comment>
<dbReference type="GO" id="GO:0005886">
    <property type="term" value="C:plasma membrane"/>
    <property type="evidence" value="ECO:0007669"/>
    <property type="project" value="UniProtKB-SubCell"/>
</dbReference>
<dbReference type="GeneID" id="98320045"/>
<dbReference type="Proteomes" id="UP000051451">
    <property type="component" value="Unassembled WGS sequence"/>
</dbReference>
<gene>
    <name evidence="9" type="ORF">FC89_GL002393</name>
</gene>
<dbReference type="PANTHER" id="PTHR43744:SF12">
    <property type="entry name" value="ABC TRANSPORTER PERMEASE PROTEIN MG189-RELATED"/>
    <property type="match status" value="1"/>
</dbReference>
<keyword evidence="10" id="KW-1185">Reference proteome</keyword>
<comment type="subcellular location">
    <subcellularLocation>
        <location evidence="1 7">Cell membrane</location>
        <topology evidence="1 7">Multi-pass membrane protein</topology>
    </subcellularLocation>
</comment>
<dbReference type="GO" id="GO:0055085">
    <property type="term" value="P:transmembrane transport"/>
    <property type="evidence" value="ECO:0007669"/>
    <property type="project" value="InterPro"/>
</dbReference>
<evidence type="ECO:0000313" key="10">
    <source>
        <dbReference type="Proteomes" id="UP000051451"/>
    </source>
</evidence>
<accession>A0A0R1VEX8</accession>
<keyword evidence="3" id="KW-1003">Cell membrane</keyword>
<sequence length="274" mass="31098">MDKQKISRLLEYLILIFGGILMLIPFLWMLDTALKSGSEAMTIPPVIIPKKLQWMNFVLAWHAAPFLRYFINSVIVTVITTCGQLLTTILAAYAFAKLEFYGKKIVFMICLTTMMVPGEMLIIPNFITLSKFHMINTYYALIIPWLASFFAVFTLRQTFMSIPDEIYYSAKIDGAGDWYFLWHMLVPLAKPTIIALAALEIINSWNSFMWPLIVTNSDKMRTLPVGLSNFTTDAGTQFQLLMAASTIIIIPMLLVYIFLQKYIIAGVSRSGLKG</sequence>
<comment type="caution">
    <text evidence="9">The sequence shown here is derived from an EMBL/GenBank/DDBJ whole genome shotgun (WGS) entry which is preliminary data.</text>
</comment>
<feature type="transmembrane region" description="Helical" evidence="7">
    <location>
        <begin position="105"/>
        <end position="127"/>
    </location>
</feature>
<feature type="transmembrane region" description="Helical" evidence="7">
    <location>
        <begin position="69"/>
        <end position="93"/>
    </location>
</feature>
<evidence type="ECO:0000259" key="8">
    <source>
        <dbReference type="PROSITE" id="PS50928"/>
    </source>
</evidence>
<keyword evidence="2 7" id="KW-0813">Transport</keyword>
<dbReference type="OrthoDB" id="9771544at2"/>
<protein>
    <submittedName>
        <fullName evidence="9">Maltose ABC transporter permease</fullName>
    </submittedName>
</protein>
<feature type="domain" description="ABC transmembrane type-1" evidence="8">
    <location>
        <begin position="70"/>
        <end position="259"/>
    </location>
</feature>
<dbReference type="RefSeq" id="WP_057872732.1">
    <property type="nucleotide sequence ID" value="NZ_AZGB01000030.1"/>
</dbReference>
<keyword evidence="6 7" id="KW-0472">Membrane</keyword>
<dbReference type="CDD" id="cd06261">
    <property type="entry name" value="TM_PBP2"/>
    <property type="match status" value="1"/>
</dbReference>
<dbReference type="PROSITE" id="PS50928">
    <property type="entry name" value="ABC_TM1"/>
    <property type="match status" value="1"/>
</dbReference>
<feature type="transmembrane region" description="Helical" evidence="7">
    <location>
        <begin position="12"/>
        <end position="30"/>
    </location>
</feature>
<organism evidence="9 10">
    <name type="scientific">Liquorilactobacillus ghanensis DSM 18630</name>
    <dbReference type="NCBI Taxonomy" id="1423750"/>
    <lineage>
        <taxon>Bacteria</taxon>
        <taxon>Bacillati</taxon>
        <taxon>Bacillota</taxon>
        <taxon>Bacilli</taxon>
        <taxon>Lactobacillales</taxon>
        <taxon>Lactobacillaceae</taxon>
        <taxon>Liquorilactobacillus</taxon>
    </lineage>
</organism>
<evidence type="ECO:0000256" key="1">
    <source>
        <dbReference type="ARBA" id="ARBA00004651"/>
    </source>
</evidence>
<dbReference type="InterPro" id="IPR000515">
    <property type="entry name" value="MetI-like"/>
</dbReference>
<feature type="transmembrane region" description="Helical" evidence="7">
    <location>
        <begin position="180"/>
        <end position="202"/>
    </location>
</feature>
<feature type="transmembrane region" description="Helical" evidence="7">
    <location>
        <begin position="139"/>
        <end position="159"/>
    </location>
</feature>
<dbReference type="Pfam" id="PF00528">
    <property type="entry name" value="BPD_transp_1"/>
    <property type="match status" value="1"/>
</dbReference>
<evidence type="ECO:0000256" key="4">
    <source>
        <dbReference type="ARBA" id="ARBA00022692"/>
    </source>
</evidence>
<dbReference type="InterPro" id="IPR035906">
    <property type="entry name" value="MetI-like_sf"/>
</dbReference>
<evidence type="ECO:0000256" key="6">
    <source>
        <dbReference type="ARBA" id="ARBA00023136"/>
    </source>
</evidence>
<dbReference type="PATRIC" id="fig|1423750.3.peg.2436"/>
<evidence type="ECO:0000313" key="9">
    <source>
        <dbReference type="EMBL" id="KRM03991.1"/>
    </source>
</evidence>
<proteinExistence type="inferred from homology"/>
<feature type="transmembrane region" description="Helical" evidence="7">
    <location>
        <begin position="238"/>
        <end position="259"/>
    </location>
</feature>
<reference evidence="9 10" key="1">
    <citation type="journal article" date="2015" name="Genome Announc.">
        <title>Expanding the biotechnology potential of lactobacilli through comparative genomics of 213 strains and associated genera.</title>
        <authorList>
            <person name="Sun Z."/>
            <person name="Harris H.M."/>
            <person name="McCann A."/>
            <person name="Guo C."/>
            <person name="Argimon S."/>
            <person name="Zhang W."/>
            <person name="Yang X."/>
            <person name="Jeffery I.B."/>
            <person name="Cooney J.C."/>
            <person name="Kagawa T.F."/>
            <person name="Liu W."/>
            <person name="Song Y."/>
            <person name="Salvetti E."/>
            <person name="Wrobel A."/>
            <person name="Rasinkangas P."/>
            <person name="Parkhill J."/>
            <person name="Rea M.C."/>
            <person name="O'Sullivan O."/>
            <person name="Ritari J."/>
            <person name="Douillard F.P."/>
            <person name="Paul Ross R."/>
            <person name="Yang R."/>
            <person name="Briner A.E."/>
            <person name="Felis G.E."/>
            <person name="de Vos W.M."/>
            <person name="Barrangou R."/>
            <person name="Klaenhammer T.R."/>
            <person name="Caufield P.W."/>
            <person name="Cui Y."/>
            <person name="Zhang H."/>
            <person name="O'Toole P.W."/>
        </authorList>
    </citation>
    <scope>NUCLEOTIDE SEQUENCE [LARGE SCALE GENOMIC DNA]</scope>
    <source>
        <strain evidence="9 10">DSM 18630</strain>
    </source>
</reference>
<evidence type="ECO:0000256" key="3">
    <source>
        <dbReference type="ARBA" id="ARBA00022475"/>
    </source>
</evidence>
<dbReference type="AlphaFoldDB" id="A0A0R1VEX8"/>
<dbReference type="STRING" id="1423750.FC89_GL002393"/>
<dbReference type="SUPFAM" id="SSF161098">
    <property type="entry name" value="MetI-like"/>
    <property type="match status" value="1"/>
</dbReference>
<evidence type="ECO:0000256" key="2">
    <source>
        <dbReference type="ARBA" id="ARBA00022448"/>
    </source>
</evidence>
<dbReference type="PANTHER" id="PTHR43744">
    <property type="entry name" value="ABC TRANSPORTER PERMEASE PROTEIN MG189-RELATED-RELATED"/>
    <property type="match status" value="1"/>
</dbReference>
<dbReference type="Gene3D" id="1.10.3720.10">
    <property type="entry name" value="MetI-like"/>
    <property type="match status" value="1"/>
</dbReference>
<keyword evidence="4 7" id="KW-0812">Transmembrane</keyword>
<name>A0A0R1VEX8_9LACO</name>
<evidence type="ECO:0000256" key="7">
    <source>
        <dbReference type="RuleBase" id="RU363032"/>
    </source>
</evidence>
<dbReference type="EMBL" id="AZGB01000030">
    <property type="protein sequence ID" value="KRM03991.1"/>
    <property type="molecule type" value="Genomic_DNA"/>
</dbReference>
<keyword evidence="5 7" id="KW-1133">Transmembrane helix</keyword>